<reference evidence="2 3" key="1">
    <citation type="submission" date="2011-12" db="EMBL/GenBank/DDBJ databases">
        <authorList>
            <person name="Kriszt B."/>
            <person name="Tancsics A."/>
            <person name="Cserhati M."/>
            <person name="Toth A."/>
            <person name="Nagy I."/>
            <person name="Horvath B."/>
            <person name="Tamura T."/>
            <person name="Kukolya J."/>
            <person name="Szoboszlay S."/>
        </authorList>
    </citation>
    <scope>NUCLEOTIDE SEQUENCE [LARGE SCALE GENOMIC DNA]</scope>
    <source>
        <strain evidence="2 3">AK37</strain>
    </source>
</reference>
<accession>H0JYS8</accession>
<proteinExistence type="predicted"/>
<dbReference type="EMBL" id="AHBW01000071">
    <property type="protein sequence ID" value="EHK80404.1"/>
    <property type="molecule type" value="Genomic_DNA"/>
</dbReference>
<evidence type="ECO:0000313" key="2">
    <source>
        <dbReference type="EMBL" id="EHK80404.1"/>
    </source>
</evidence>
<dbReference type="Proteomes" id="UP000005064">
    <property type="component" value="Unassembled WGS sequence"/>
</dbReference>
<evidence type="ECO:0000256" key="1">
    <source>
        <dbReference type="SAM" id="MobiDB-lite"/>
    </source>
</evidence>
<evidence type="ECO:0000313" key="3">
    <source>
        <dbReference type="Proteomes" id="UP000005064"/>
    </source>
</evidence>
<organism evidence="2 3">
    <name type="scientific">Rhodococcus pyridinivorans AK37</name>
    <dbReference type="NCBI Taxonomy" id="1114960"/>
    <lineage>
        <taxon>Bacteria</taxon>
        <taxon>Bacillati</taxon>
        <taxon>Actinomycetota</taxon>
        <taxon>Actinomycetes</taxon>
        <taxon>Mycobacteriales</taxon>
        <taxon>Nocardiaceae</taxon>
        <taxon>Rhodococcus</taxon>
    </lineage>
</organism>
<feature type="region of interest" description="Disordered" evidence="1">
    <location>
        <begin position="1"/>
        <end position="21"/>
    </location>
</feature>
<protein>
    <submittedName>
        <fullName evidence="2">Uncharacterized protein</fullName>
    </submittedName>
</protein>
<sequence>MTGVTNEVGVQAGSGSPETPRNRTALLILEAAVTIVPPCRDPCVIGSRPDRLVPPARPDSKEPEMLRRRSAPLVTALLAAALLAAPAQAAADTAPPGVPLDQLRAEVADSPETLAALERLVADSGSADPFAPPPKNIPQPFSSPAPTVGPGCGGGFVPFAMTTAWVHPGPHGQVPFGSIEVIVEPTAGAPVTASDLKFVWINMENIRAGVATLDNNGGGLQSTVIDSGPGAVLGALFGSLQYANGAFCQVIYTMGGFFA</sequence>
<dbReference type="AlphaFoldDB" id="H0JYS8"/>
<gene>
    <name evidence="2" type="ORF">AK37_24616</name>
</gene>
<comment type="caution">
    <text evidence="2">The sequence shown here is derived from an EMBL/GenBank/DDBJ whole genome shotgun (WGS) entry which is preliminary data.</text>
</comment>
<dbReference type="PATRIC" id="fig|1114960.4.peg.5015"/>
<name>H0JYS8_9NOCA</name>